<reference evidence="1" key="1">
    <citation type="journal article" date="2021" name="Nat. Commun.">
        <title>Genomic analyses provide insights into spinach domestication and the genetic basis of agronomic traits.</title>
        <authorList>
            <person name="Cai X."/>
            <person name="Sun X."/>
            <person name="Xu C."/>
            <person name="Sun H."/>
            <person name="Wang X."/>
            <person name="Ge C."/>
            <person name="Zhang Z."/>
            <person name="Wang Q."/>
            <person name="Fei Z."/>
            <person name="Jiao C."/>
            <person name="Wang Q."/>
        </authorList>
    </citation>
    <scope>NUCLEOTIDE SEQUENCE [LARGE SCALE GENOMIC DNA]</scope>
    <source>
        <strain evidence="1">cv. Varoflay</strain>
    </source>
</reference>
<sequence length="466" mass="53364">MKPWSVDMDMEKEEIRSVPIWIQLKLNIKYWGEKALFKIVNQIGKPVKRDSATTNRDKFHFARVLVDMPITHSLPDQVSFMDEHGELIKVDIKYEWKPSQCGVCKMVGHQDAECRQGNRKVWVQKHSMQPVKPMVQAPAVDQEGFQQALRPIRVRNSIAAPTHLKNTFHLLNEEEIGEVEHVVVELDIEDGAGLLEHKVKVPNLGNLYQKVFLNWCFTSNSSYHDGGRIVLAWNPSSFVVTILQVTSQLIHCLVKPVGGSSSFYCTFIYAFNESHKRLDLWSDLKALYTQDAWIMCGDFNCVMTTEEKIGAPVRNAEIVDICQCMHFCGMEDIKSVGNYYTWNNKQQGAARVFSKLDRIMANSNWQTQFPTAEVCFMNEGTFDHSPGLLTVYPRTGGGKKPFKYFTMWKSSPDFLSIIQHQWNKQFHGTKMYVVVNKLKQVKGALKDLNRVGFSDIQAADIKAFKI</sequence>
<dbReference type="InterPro" id="IPR036691">
    <property type="entry name" value="Endo/exonu/phosph_ase_sf"/>
</dbReference>
<dbReference type="RefSeq" id="XP_056695236.1">
    <property type="nucleotide sequence ID" value="XM_056839258.1"/>
</dbReference>
<proteinExistence type="predicted"/>
<dbReference type="Gene3D" id="3.60.10.10">
    <property type="entry name" value="Endonuclease/exonuclease/phosphatase"/>
    <property type="match status" value="1"/>
</dbReference>
<evidence type="ECO:0000313" key="2">
    <source>
        <dbReference type="RefSeq" id="XP_056695236.1"/>
    </source>
</evidence>
<dbReference type="Proteomes" id="UP000813463">
    <property type="component" value="Chromosome 3"/>
</dbReference>
<organism evidence="1 2">
    <name type="scientific">Spinacia oleracea</name>
    <name type="common">Spinach</name>
    <dbReference type="NCBI Taxonomy" id="3562"/>
    <lineage>
        <taxon>Eukaryota</taxon>
        <taxon>Viridiplantae</taxon>
        <taxon>Streptophyta</taxon>
        <taxon>Embryophyta</taxon>
        <taxon>Tracheophyta</taxon>
        <taxon>Spermatophyta</taxon>
        <taxon>Magnoliopsida</taxon>
        <taxon>eudicotyledons</taxon>
        <taxon>Gunneridae</taxon>
        <taxon>Pentapetalae</taxon>
        <taxon>Caryophyllales</taxon>
        <taxon>Chenopodiaceae</taxon>
        <taxon>Chenopodioideae</taxon>
        <taxon>Anserineae</taxon>
        <taxon>Spinacia</taxon>
    </lineage>
</organism>
<dbReference type="SUPFAM" id="SSF56219">
    <property type="entry name" value="DNase I-like"/>
    <property type="match status" value="1"/>
</dbReference>
<reference evidence="2" key="2">
    <citation type="submission" date="2025-08" db="UniProtKB">
        <authorList>
            <consortium name="RefSeq"/>
        </authorList>
    </citation>
    <scope>IDENTIFICATION</scope>
    <source>
        <tissue evidence="2">Leaf</tissue>
    </source>
</reference>
<evidence type="ECO:0000313" key="1">
    <source>
        <dbReference type="Proteomes" id="UP000813463"/>
    </source>
</evidence>
<protein>
    <recommendedName>
        <fullName evidence="3">DUF4283 domain-containing protein</fullName>
    </recommendedName>
</protein>
<name>A0ABM3RHZ3_SPIOL</name>
<evidence type="ECO:0008006" key="3">
    <source>
        <dbReference type="Google" id="ProtNLM"/>
    </source>
</evidence>
<gene>
    <name evidence="2" type="primary">LOC130469785</name>
</gene>
<keyword evidence="1" id="KW-1185">Reference proteome</keyword>
<dbReference type="PANTHER" id="PTHR33710:SF81">
    <property type="entry name" value="ENDONUCLEASE_EXONUCLEASE_PHOSPHATASE DOMAIN-CONTAINING PROTEIN"/>
    <property type="match status" value="1"/>
</dbReference>
<accession>A0ABM3RHZ3</accession>
<dbReference type="GeneID" id="130469785"/>
<dbReference type="PANTHER" id="PTHR33710">
    <property type="entry name" value="BNAC02G09200D PROTEIN"/>
    <property type="match status" value="1"/>
</dbReference>